<organism evidence="1 2">
    <name type="scientific">Stentor coeruleus</name>
    <dbReference type="NCBI Taxonomy" id="5963"/>
    <lineage>
        <taxon>Eukaryota</taxon>
        <taxon>Sar</taxon>
        <taxon>Alveolata</taxon>
        <taxon>Ciliophora</taxon>
        <taxon>Postciliodesmatophora</taxon>
        <taxon>Heterotrichea</taxon>
        <taxon>Heterotrichida</taxon>
        <taxon>Stentoridae</taxon>
        <taxon>Stentor</taxon>
    </lineage>
</organism>
<keyword evidence="2" id="KW-1185">Reference proteome</keyword>
<accession>A0A1R2CEU3</accession>
<gene>
    <name evidence="1" type="ORF">SteCoe_10705</name>
</gene>
<sequence length="69" mass="7803">MVDIKDSLAKLKDFIWPREAAKKAQAKKHYKAIGLFVSTTALLMRYGRFVADQIYNQAMLDDAIRAGLS</sequence>
<dbReference type="AlphaFoldDB" id="A0A1R2CEU3"/>
<dbReference type="EMBL" id="MPUH01000174">
    <property type="protein sequence ID" value="OMJ87531.1"/>
    <property type="molecule type" value="Genomic_DNA"/>
</dbReference>
<evidence type="ECO:0000313" key="1">
    <source>
        <dbReference type="EMBL" id="OMJ87531.1"/>
    </source>
</evidence>
<proteinExistence type="predicted"/>
<reference evidence="1 2" key="1">
    <citation type="submission" date="2016-11" db="EMBL/GenBank/DDBJ databases">
        <title>The macronuclear genome of Stentor coeruleus: a giant cell with tiny introns.</title>
        <authorList>
            <person name="Slabodnick M."/>
            <person name="Ruby J.G."/>
            <person name="Reiff S.B."/>
            <person name="Swart E.C."/>
            <person name="Gosai S."/>
            <person name="Prabakaran S."/>
            <person name="Witkowska E."/>
            <person name="Larue G.E."/>
            <person name="Fisher S."/>
            <person name="Freeman R.M."/>
            <person name="Gunawardena J."/>
            <person name="Chu W."/>
            <person name="Stover N.A."/>
            <person name="Gregory B.D."/>
            <person name="Nowacki M."/>
            <person name="Derisi J."/>
            <person name="Roy S.W."/>
            <person name="Marshall W.F."/>
            <person name="Sood P."/>
        </authorList>
    </citation>
    <scope>NUCLEOTIDE SEQUENCE [LARGE SCALE GENOMIC DNA]</scope>
    <source>
        <strain evidence="1">WM001</strain>
    </source>
</reference>
<dbReference type="Proteomes" id="UP000187209">
    <property type="component" value="Unassembled WGS sequence"/>
</dbReference>
<evidence type="ECO:0000313" key="2">
    <source>
        <dbReference type="Proteomes" id="UP000187209"/>
    </source>
</evidence>
<protein>
    <submittedName>
        <fullName evidence="1">Uncharacterized protein</fullName>
    </submittedName>
</protein>
<comment type="caution">
    <text evidence="1">The sequence shown here is derived from an EMBL/GenBank/DDBJ whole genome shotgun (WGS) entry which is preliminary data.</text>
</comment>
<name>A0A1R2CEU3_9CILI</name>